<proteinExistence type="predicted"/>
<accession>A0A7T8HFQ8</accession>
<sequence length="136" mass="15301">MEEEVKGVEEGEEKRSPKDDADCEARMVAVVQDWINEGIADDLIALVGQAETRSSCSPVDETKKQVPDPEEDREVEVKDPPWPITDEEVGQDGDCVDSMHEEVESHGCIGFEHVAFEHICRETKSILKIRTPHKIM</sequence>
<protein>
    <submittedName>
        <fullName evidence="2">Rolling stone</fullName>
    </submittedName>
</protein>
<gene>
    <name evidence="2" type="ORF">FKW44_009697</name>
</gene>
<dbReference type="AlphaFoldDB" id="A0A7T8HFQ8"/>
<name>A0A7T8HFQ8_CALRO</name>
<reference evidence="3" key="1">
    <citation type="submission" date="2021-01" db="EMBL/GenBank/DDBJ databases">
        <title>Caligus Genome Assembly.</title>
        <authorList>
            <person name="Gallardo-Escarate C."/>
        </authorList>
    </citation>
    <scope>NUCLEOTIDE SEQUENCE [LARGE SCALE GENOMIC DNA]</scope>
</reference>
<feature type="region of interest" description="Disordered" evidence="1">
    <location>
        <begin position="1"/>
        <end position="23"/>
    </location>
</feature>
<evidence type="ECO:0000313" key="2">
    <source>
        <dbReference type="EMBL" id="QQP49154.1"/>
    </source>
</evidence>
<evidence type="ECO:0000313" key="3">
    <source>
        <dbReference type="Proteomes" id="UP000595437"/>
    </source>
</evidence>
<evidence type="ECO:0000256" key="1">
    <source>
        <dbReference type="SAM" id="MobiDB-lite"/>
    </source>
</evidence>
<keyword evidence="3" id="KW-1185">Reference proteome</keyword>
<dbReference type="EMBL" id="CP045895">
    <property type="protein sequence ID" value="QQP49154.1"/>
    <property type="molecule type" value="Genomic_DNA"/>
</dbReference>
<organism evidence="2 3">
    <name type="scientific">Caligus rogercresseyi</name>
    <name type="common">Sea louse</name>
    <dbReference type="NCBI Taxonomy" id="217165"/>
    <lineage>
        <taxon>Eukaryota</taxon>
        <taxon>Metazoa</taxon>
        <taxon>Ecdysozoa</taxon>
        <taxon>Arthropoda</taxon>
        <taxon>Crustacea</taxon>
        <taxon>Multicrustacea</taxon>
        <taxon>Hexanauplia</taxon>
        <taxon>Copepoda</taxon>
        <taxon>Siphonostomatoida</taxon>
        <taxon>Caligidae</taxon>
        <taxon>Caligus</taxon>
    </lineage>
</organism>
<feature type="region of interest" description="Disordered" evidence="1">
    <location>
        <begin position="51"/>
        <end position="93"/>
    </location>
</feature>
<dbReference type="Proteomes" id="UP000595437">
    <property type="component" value="Chromosome 6"/>
</dbReference>